<dbReference type="InterPro" id="IPR000626">
    <property type="entry name" value="Ubiquitin-like_dom"/>
</dbReference>
<sequence>MEIEILSTIGSKSLGKITLNEDATVKNVKEKIYQNLKKSLYPERQSIKLEAKGKSLKDETTLKSINVHDGAKLFVSDLGPQVSYKNVFLAEYAGPLFVYLWVYQRPWIFYGEQSSTPGTVAK</sequence>
<comment type="subcellular location">
    <subcellularLocation>
        <location evidence="2">Endoplasmic reticulum</location>
    </subcellularLocation>
    <subcellularLocation>
        <location evidence="1">Membrane</location>
        <topology evidence="1">Multi-pass membrane protein</topology>
    </subcellularLocation>
</comment>
<evidence type="ECO:0000256" key="5">
    <source>
        <dbReference type="ARBA" id="ARBA00022824"/>
    </source>
</evidence>
<feature type="domain" description="Ubiquitin-like" evidence="9">
    <location>
        <begin position="1"/>
        <end position="75"/>
    </location>
</feature>
<comment type="caution">
    <text evidence="10">The sequence shown here is derived from an EMBL/GenBank/DDBJ whole genome shotgun (WGS) entry which is preliminary data.</text>
</comment>
<evidence type="ECO:0000256" key="8">
    <source>
        <dbReference type="ARBA" id="ARBA00023136"/>
    </source>
</evidence>
<dbReference type="PROSITE" id="PS50053">
    <property type="entry name" value="UBIQUITIN_2"/>
    <property type="match status" value="1"/>
</dbReference>
<gene>
    <name evidence="10" type="ORF">PAPOLLO_LOCUS9713</name>
</gene>
<evidence type="ECO:0000256" key="2">
    <source>
        <dbReference type="ARBA" id="ARBA00004240"/>
    </source>
</evidence>
<evidence type="ECO:0000256" key="1">
    <source>
        <dbReference type="ARBA" id="ARBA00004141"/>
    </source>
</evidence>
<proteinExistence type="inferred from homology"/>
<dbReference type="Pfam" id="PF21696">
    <property type="entry name" value="TECR_N"/>
    <property type="match status" value="1"/>
</dbReference>
<evidence type="ECO:0000313" key="10">
    <source>
        <dbReference type="EMBL" id="CAG4978634.1"/>
    </source>
</evidence>
<evidence type="ECO:0000256" key="6">
    <source>
        <dbReference type="ARBA" id="ARBA00022989"/>
    </source>
</evidence>
<keyword evidence="8" id="KW-0472">Membrane</keyword>
<dbReference type="GO" id="GO:0016491">
    <property type="term" value="F:oxidoreductase activity"/>
    <property type="evidence" value="ECO:0007669"/>
    <property type="project" value="UniProtKB-KW"/>
</dbReference>
<dbReference type="Proteomes" id="UP000691718">
    <property type="component" value="Unassembled WGS sequence"/>
</dbReference>
<organism evidence="10 11">
    <name type="scientific">Parnassius apollo</name>
    <name type="common">Apollo butterfly</name>
    <name type="synonym">Papilio apollo</name>
    <dbReference type="NCBI Taxonomy" id="110799"/>
    <lineage>
        <taxon>Eukaryota</taxon>
        <taxon>Metazoa</taxon>
        <taxon>Ecdysozoa</taxon>
        <taxon>Arthropoda</taxon>
        <taxon>Hexapoda</taxon>
        <taxon>Insecta</taxon>
        <taxon>Pterygota</taxon>
        <taxon>Neoptera</taxon>
        <taxon>Endopterygota</taxon>
        <taxon>Lepidoptera</taxon>
        <taxon>Glossata</taxon>
        <taxon>Ditrysia</taxon>
        <taxon>Papilionoidea</taxon>
        <taxon>Papilionidae</taxon>
        <taxon>Parnassiinae</taxon>
        <taxon>Parnassini</taxon>
        <taxon>Parnassius</taxon>
        <taxon>Parnassius</taxon>
    </lineage>
</organism>
<dbReference type="AlphaFoldDB" id="A0A8S3WUR0"/>
<dbReference type="OrthoDB" id="540503at2759"/>
<dbReference type="CDD" id="cd01801">
    <property type="entry name" value="Ubl_TECR_like"/>
    <property type="match status" value="1"/>
</dbReference>
<dbReference type="SMART" id="SM00213">
    <property type="entry name" value="UBQ"/>
    <property type="match status" value="1"/>
</dbReference>
<evidence type="ECO:0000313" key="11">
    <source>
        <dbReference type="Proteomes" id="UP000691718"/>
    </source>
</evidence>
<comment type="similarity">
    <text evidence="3">Belongs to the steroid 5-alpha reductase family.</text>
</comment>
<evidence type="ECO:0000256" key="4">
    <source>
        <dbReference type="ARBA" id="ARBA00022692"/>
    </source>
</evidence>
<name>A0A8S3WUR0_PARAO</name>
<keyword evidence="5" id="KW-0256">Endoplasmic reticulum</keyword>
<keyword evidence="7" id="KW-0560">Oxidoreductase</keyword>
<dbReference type="GO" id="GO:0005783">
    <property type="term" value="C:endoplasmic reticulum"/>
    <property type="evidence" value="ECO:0007669"/>
    <property type="project" value="UniProtKB-SubCell"/>
</dbReference>
<dbReference type="EMBL" id="CAJQZP010000693">
    <property type="protein sequence ID" value="CAG4978634.1"/>
    <property type="molecule type" value="Genomic_DNA"/>
</dbReference>
<reference evidence="10" key="1">
    <citation type="submission" date="2021-04" db="EMBL/GenBank/DDBJ databases">
        <authorList>
            <person name="Tunstrom K."/>
        </authorList>
    </citation>
    <scope>NUCLEOTIDE SEQUENCE</scope>
</reference>
<evidence type="ECO:0000256" key="7">
    <source>
        <dbReference type="ARBA" id="ARBA00023002"/>
    </source>
</evidence>
<accession>A0A8S3WUR0</accession>
<keyword evidence="4" id="KW-0812">Transmembrane</keyword>
<protein>
    <submittedName>
        <fullName evidence="10">(apollo) hypothetical protein</fullName>
    </submittedName>
</protein>
<evidence type="ECO:0000256" key="3">
    <source>
        <dbReference type="ARBA" id="ARBA00007742"/>
    </source>
</evidence>
<dbReference type="InterPro" id="IPR049127">
    <property type="entry name" value="TECR-like_N"/>
</dbReference>
<dbReference type="GO" id="GO:0016020">
    <property type="term" value="C:membrane"/>
    <property type="evidence" value="ECO:0007669"/>
    <property type="project" value="UniProtKB-SubCell"/>
</dbReference>
<dbReference type="FunFam" id="3.10.20.90:FF:000131">
    <property type="entry name" value="trans-2,3-enoyl-CoA reductase-like"/>
    <property type="match status" value="1"/>
</dbReference>
<keyword evidence="6" id="KW-1133">Transmembrane helix</keyword>
<evidence type="ECO:0000259" key="9">
    <source>
        <dbReference type="PROSITE" id="PS50053"/>
    </source>
</evidence>
<keyword evidence="11" id="KW-1185">Reference proteome</keyword>